<evidence type="ECO:0000313" key="2">
    <source>
        <dbReference type="EMBL" id="GAA2010826.1"/>
    </source>
</evidence>
<keyword evidence="1" id="KW-0472">Membrane</keyword>
<evidence type="ECO:0000256" key="1">
    <source>
        <dbReference type="SAM" id="Phobius"/>
    </source>
</evidence>
<organism evidence="2 3">
    <name type="scientific">Catenulispora yoronensis</name>
    <dbReference type="NCBI Taxonomy" id="450799"/>
    <lineage>
        <taxon>Bacteria</taxon>
        <taxon>Bacillati</taxon>
        <taxon>Actinomycetota</taxon>
        <taxon>Actinomycetes</taxon>
        <taxon>Catenulisporales</taxon>
        <taxon>Catenulisporaceae</taxon>
        <taxon>Catenulispora</taxon>
    </lineage>
</organism>
<sequence length="282" mass="30173">MDLIDALIICEAAVGAGAALGLRFLPEDRPVWLAGVLRIVGVAAVADLTVPLGHWLFPRGLAGNDNGLLGVILALVGTFFALIVGFVVVVVWQSMSDADSVTAREANALADLERVSRGFPVRIRRQVQGAARTYARLVIHDEWPRLAGGGTSERAGAALAELWEVYTLLGPPERDDPLYAHSMALLTELDDSRRQRLLLAAKRIPTALWLLMVADSVIIVALAQAFGLTGAVRDRLVMISTVGTIAFVLFLIGELDAAFSGDLKVKPDAFSTVLSGMSHLED</sequence>
<name>A0ABN2TJC2_9ACTN</name>
<accession>A0ABN2TJC2</accession>
<comment type="caution">
    <text evidence="2">The sequence shown here is derived from an EMBL/GenBank/DDBJ whole genome shotgun (WGS) entry which is preliminary data.</text>
</comment>
<keyword evidence="1" id="KW-0812">Transmembrane</keyword>
<gene>
    <name evidence="2" type="ORF">GCM10009839_00970</name>
</gene>
<feature type="transmembrane region" description="Helical" evidence="1">
    <location>
        <begin position="32"/>
        <end position="56"/>
    </location>
</feature>
<feature type="transmembrane region" description="Helical" evidence="1">
    <location>
        <begin position="206"/>
        <end position="226"/>
    </location>
</feature>
<keyword evidence="3" id="KW-1185">Reference proteome</keyword>
<feature type="transmembrane region" description="Helical" evidence="1">
    <location>
        <begin position="238"/>
        <end position="259"/>
    </location>
</feature>
<reference evidence="2 3" key="1">
    <citation type="journal article" date="2019" name="Int. J. Syst. Evol. Microbiol.">
        <title>The Global Catalogue of Microorganisms (GCM) 10K type strain sequencing project: providing services to taxonomists for standard genome sequencing and annotation.</title>
        <authorList>
            <consortium name="The Broad Institute Genomics Platform"/>
            <consortium name="The Broad Institute Genome Sequencing Center for Infectious Disease"/>
            <person name="Wu L."/>
            <person name="Ma J."/>
        </authorList>
    </citation>
    <scope>NUCLEOTIDE SEQUENCE [LARGE SCALE GENOMIC DNA]</scope>
    <source>
        <strain evidence="2 3">JCM 16014</strain>
    </source>
</reference>
<proteinExistence type="predicted"/>
<dbReference type="Pfam" id="PF14023">
    <property type="entry name" value="Bestrophin-like"/>
    <property type="match status" value="1"/>
</dbReference>
<dbReference type="EMBL" id="BAAAQN010000001">
    <property type="protein sequence ID" value="GAA2010826.1"/>
    <property type="molecule type" value="Genomic_DNA"/>
</dbReference>
<feature type="transmembrane region" description="Helical" evidence="1">
    <location>
        <begin position="6"/>
        <end position="25"/>
    </location>
</feature>
<protein>
    <submittedName>
        <fullName evidence="2">DUF4239 domain-containing protein</fullName>
    </submittedName>
</protein>
<feature type="transmembrane region" description="Helical" evidence="1">
    <location>
        <begin position="68"/>
        <end position="92"/>
    </location>
</feature>
<dbReference type="InterPro" id="IPR025333">
    <property type="entry name" value="DUF4239"/>
</dbReference>
<dbReference type="RefSeq" id="WP_344663430.1">
    <property type="nucleotide sequence ID" value="NZ_BAAAQN010000001.1"/>
</dbReference>
<dbReference type="Proteomes" id="UP001500751">
    <property type="component" value="Unassembled WGS sequence"/>
</dbReference>
<evidence type="ECO:0000313" key="3">
    <source>
        <dbReference type="Proteomes" id="UP001500751"/>
    </source>
</evidence>
<keyword evidence="1" id="KW-1133">Transmembrane helix</keyword>